<evidence type="ECO:0000313" key="4">
    <source>
        <dbReference type="Proteomes" id="UP000285961"/>
    </source>
</evidence>
<evidence type="ECO:0000259" key="2">
    <source>
        <dbReference type="Pfam" id="PF01266"/>
    </source>
</evidence>
<dbReference type="EMBL" id="QZKI01000076">
    <property type="protein sequence ID" value="RJP69994.1"/>
    <property type="molecule type" value="Genomic_DNA"/>
</dbReference>
<dbReference type="Gene3D" id="3.50.50.60">
    <property type="entry name" value="FAD/NAD(P)-binding domain"/>
    <property type="match status" value="1"/>
</dbReference>
<dbReference type="GO" id="GO:0005737">
    <property type="term" value="C:cytoplasm"/>
    <property type="evidence" value="ECO:0007669"/>
    <property type="project" value="TreeGrafter"/>
</dbReference>
<comment type="caution">
    <text evidence="3">The sequence shown here is derived from an EMBL/GenBank/DDBJ whole genome shotgun (WGS) entry which is preliminary data.</text>
</comment>
<dbReference type="GO" id="GO:0016491">
    <property type="term" value="F:oxidoreductase activity"/>
    <property type="evidence" value="ECO:0007669"/>
    <property type="project" value="UniProtKB-KW"/>
</dbReference>
<organism evidence="3 4">
    <name type="scientific">Candidatus Abyssobacteria bacterium SURF_17</name>
    <dbReference type="NCBI Taxonomy" id="2093361"/>
    <lineage>
        <taxon>Bacteria</taxon>
        <taxon>Pseudomonadati</taxon>
        <taxon>Candidatus Hydrogenedentota</taxon>
        <taxon>Candidatus Abyssobacteria</taxon>
    </lineage>
</organism>
<protein>
    <submittedName>
        <fullName evidence="3">FAD-binding oxidoreductase</fullName>
    </submittedName>
</protein>
<dbReference type="SUPFAM" id="SSF54373">
    <property type="entry name" value="FAD-linked reductases, C-terminal domain"/>
    <property type="match status" value="1"/>
</dbReference>
<dbReference type="Gene3D" id="3.30.9.10">
    <property type="entry name" value="D-Amino Acid Oxidase, subunit A, domain 2"/>
    <property type="match status" value="1"/>
</dbReference>
<accession>A0A419EY25</accession>
<dbReference type="PANTHER" id="PTHR13847:SF287">
    <property type="entry name" value="FAD-DEPENDENT OXIDOREDUCTASE DOMAIN-CONTAINING PROTEIN 1"/>
    <property type="match status" value="1"/>
</dbReference>
<dbReference type="InterPro" id="IPR036188">
    <property type="entry name" value="FAD/NAD-bd_sf"/>
</dbReference>
<proteinExistence type="predicted"/>
<keyword evidence="1" id="KW-0560">Oxidoreductase</keyword>
<feature type="domain" description="FAD dependent oxidoreductase" evidence="2">
    <location>
        <begin position="6"/>
        <end position="352"/>
    </location>
</feature>
<dbReference type="AlphaFoldDB" id="A0A419EY25"/>
<name>A0A419EY25_9BACT</name>
<dbReference type="Pfam" id="PF01266">
    <property type="entry name" value="DAO"/>
    <property type="match status" value="1"/>
</dbReference>
<dbReference type="PANTHER" id="PTHR13847">
    <property type="entry name" value="SARCOSINE DEHYDROGENASE-RELATED"/>
    <property type="match status" value="1"/>
</dbReference>
<sequence length="380" mass="41227">MTQTADAVIIGGGIVGASIAYHLASGGLKNTLVLEKQPLLGMGSSAASAGVIYHHLPEKVNLQLSRKSLRALLEFEDEFETKIDFRRSGCIQTAGTPEDMSVLRNIHEELVGMGVDARLFKPARLAELLPGIVADGLLGAIYTPNDGYFDPHGMIQGYAAAARRLGARFLTSTPAICFMKEGNRIIGVKTPAGNIFTEMVINAAGPAAAEVARLAGIPDFPVVPFKRQIFITAPTKIIPADVPFYFDKTPPFYFRPESGGLLMSIAELWECRNGDLSVDWSSVEILAERASRRFPHMNSLQIMRGWAGLREMTPDNTAILGPVPGISGFFCAVGFSGHGVMHAPITGRIIASMILTGNVEHYEEIDLAPLRYERFLQPKM</sequence>
<reference evidence="3 4" key="1">
    <citation type="journal article" date="2017" name="ISME J.">
        <title>Energy and carbon metabolisms in a deep terrestrial subsurface fluid microbial community.</title>
        <authorList>
            <person name="Momper L."/>
            <person name="Jungbluth S.P."/>
            <person name="Lee M.D."/>
            <person name="Amend J.P."/>
        </authorList>
    </citation>
    <scope>NUCLEOTIDE SEQUENCE [LARGE SCALE GENOMIC DNA]</scope>
    <source>
        <strain evidence="3">SURF_17</strain>
    </source>
</reference>
<evidence type="ECO:0000256" key="1">
    <source>
        <dbReference type="ARBA" id="ARBA00023002"/>
    </source>
</evidence>
<dbReference type="SUPFAM" id="SSF51905">
    <property type="entry name" value="FAD/NAD(P)-binding domain"/>
    <property type="match status" value="1"/>
</dbReference>
<gene>
    <name evidence="3" type="ORF">C4532_10005</name>
</gene>
<dbReference type="Proteomes" id="UP000285961">
    <property type="component" value="Unassembled WGS sequence"/>
</dbReference>
<evidence type="ECO:0000313" key="3">
    <source>
        <dbReference type="EMBL" id="RJP69994.1"/>
    </source>
</evidence>
<dbReference type="InterPro" id="IPR006076">
    <property type="entry name" value="FAD-dep_OxRdtase"/>
</dbReference>